<comment type="caution">
    <text evidence="2">The sequence shown here is derived from an EMBL/GenBank/DDBJ whole genome shotgun (WGS) entry which is preliminary data.</text>
</comment>
<dbReference type="Proteomes" id="UP000053923">
    <property type="component" value="Unassembled WGS sequence"/>
</dbReference>
<accession>A0A101JID9</accession>
<feature type="region of interest" description="Disordered" evidence="1">
    <location>
        <begin position="273"/>
        <end position="295"/>
    </location>
</feature>
<dbReference type="EMBL" id="LLZG01000355">
    <property type="protein sequence ID" value="KUL27358.1"/>
    <property type="molecule type" value="Genomic_DNA"/>
</dbReference>
<keyword evidence="3" id="KW-1185">Reference proteome</keyword>
<sequence length="295" mass="32347">MRSTPSSSARHWDGSPVAAPVRRSLRVSHGGTSRLMRCGQHSRCHECGNRIEWYHRSDPQMAMVPLHPHELPAARVPADCRWHVSSGIAHPAGDGSGWCRIPHALLCPARNVPTAAGLGTLRRALAVHTRRLIDAGAFIPPTARPDEAAAESAVCRPARPVVQLLYVRYLAACPVEEIRCVAQTRRRSRCAQPLLAPDASAGTWTLMPATAATGQLALPADVMTVYDLSALPYAEQLRWRAQRCPQHAATPSAPDLTVPDWEPFDPLLHREHIHTRLPTRSRTRASGRSRKAAQP</sequence>
<feature type="region of interest" description="Disordered" evidence="1">
    <location>
        <begin position="1"/>
        <end position="20"/>
    </location>
</feature>
<evidence type="ECO:0000313" key="3">
    <source>
        <dbReference type="Proteomes" id="UP000053923"/>
    </source>
</evidence>
<dbReference type="RefSeq" id="WP_062707460.1">
    <property type="nucleotide sequence ID" value="NZ_LLZG01000355.1"/>
</dbReference>
<proteinExistence type="predicted"/>
<dbReference type="Pfam" id="PF19561">
    <property type="entry name" value="DUF6083"/>
    <property type="match status" value="1"/>
</dbReference>
<name>A0A101JID9_9ACTN</name>
<evidence type="ECO:0000256" key="1">
    <source>
        <dbReference type="SAM" id="MobiDB-lite"/>
    </source>
</evidence>
<evidence type="ECO:0000313" key="2">
    <source>
        <dbReference type="EMBL" id="KUL27358.1"/>
    </source>
</evidence>
<dbReference type="AlphaFoldDB" id="A0A101JID9"/>
<protein>
    <submittedName>
        <fullName evidence="2">Uncharacterized protein</fullName>
    </submittedName>
</protein>
<reference evidence="3" key="1">
    <citation type="submission" date="2015-10" db="EMBL/GenBank/DDBJ databases">
        <authorList>
            <person name="Ju K.-S."/>
            <person name="Doroghazi J.R."/>
            <person name="Metcalf W.W."/>
        </authorList>
    </citation>
    <scope>NUCLEOTIDE SEQUENCE [LARGE SCALE GENOMIC DNA]</scope>
    <source>
        <strain evidence="3">NRRL 3151</strain>
    </source>
</reference>
<dbReference type="InterPro" id="IPR045729">
    <property type="entry name" value="DUF6083"/>
</dbReference>
<gene>
    <name evidence="2" type="ORF">ADL12_30395</name>
</gene>
<organism evidence="2 3">
    <name type="scientific">Streptomyces regalis</name>
    <dbReference type="NCBI Taxonomy" id="68262"/>
    <lineage>
        <taxon>Bacteria</taxon>
        <taxon>Bacillati</taxon>
        <taxon>Actinomycetota</taxon>
        <taxon>Actinomycetes</taxon>
        <taxon>Kitasatosporales</taxon>
        <taxon>Streptomycetaceae</taxon>
        <taxon>Streptomyces</taxon>
    </lineage>
</organism>
<dbReference type="OrthoDB" id="4289141at2"/>